<protein>
    <submittedName>
        <fullName evidence="12">S-adenosyl-L-methionine-dependent methyltransferase</fullName>
    </submittedName>
</protein>
<feature type="domain" description="WD repeat-containing protein 75 second beta-propeller" evidence="11">
    <location>
        <begin position="1093"/>
        <end position="1363"/>
    </location>
</feature>
<dbReference type="GO" id="GO:0008168">
    <property type="term" value="F:methyltransferase activity"/>
    <property type="evidence" value="ECO:0007669"/>
    <property type="project" value="UniProtKB-KW"/>
</dbReference>
<feature type="region of interest" description="Disordered" evidence="9">
    <location>
        <begin position="441"/>
        <end position="462"/>
    </location>
</feature>
<dbReference type="Pfam" id="PF13649">
    <property type="entry name" value="Methyltransf_25"/>
    <property type="match status" value="1"/>
</dbReference>
<dbReference type="CDD" id="cd02440">
    <property type="entry name" value="AdoMet_MTases"/>
    <property type="match status" value="1"/>
</dbReference>
<evidence type="ECO:0000256" key="3">
    <source>
        <dbReference type="ARBA" id="ARBA00022552"/>
    </source>
</evidence>
<keyword evidence="2" id="KW-0690">Ribosome biogenesis</keyword>
<reference evidence="12 13" key="1">
    <citation type="journal article" date="2024" name="J Genomics">
        <title>Draft genome sequencing and assembly of Favolaschia claudopus CIRM-BRFM 2984 isolated from oak limbs.</title>
        <authorList>
            <person name="Navarro D."/>
            <person name="Drula E."/>
            <person name="Chaduli D."/>
            <person name="Cazenave R."/>
            <person name="Ahrendt S."/>
            <person name="Wang J."/>
            <person name="Lipzen A."/>
            <person name="Daum C."/>
            <person name="Barry K."/>
            <person name="Grigoriev I.V."/>
            <person name="Favel A."/>
            <person name="Rosso M.N."/>
            <person name="Martin F."/>
        </authorList>
    </citation>
    <scope>NUCLEOTIDE SEQUENCE [LARGE SCALE GENOMIC DNA]</scope>
    <source>
        <strain evidence="12 13">CIRM-BRFM 2984</strain>
    </source>
</reference>
<dbReference type="PROSITE" id="PS50082">
    <property type="entry name" value="WD_REPEATS_2"/>
    <property type="match status" value="2"/>
</dbReference>
<dbReference type="EMBL" id="JAWWNJ010000001">
    <property type="protein sequence ID" value="KAK7064099.1"/>
    <property type="molecule type" value="Genomic_DNA"/>
</dbReference>
<dbReference type="InterPro" id="IPR036322">
    <property type="entry name" value="WD40_repeat_dom_sf"/>
</dbReference>
<dbReference type="InterPro" id="IPR015943">
    <property type="entry name" value="WD40/YVTN_repeat-like_dom_sf"/>
</dbReference>
<dbReference type="PANTHER" id="PTHR44215">
    <property type="entry name" value="WD REPEAT-CONTAINING PROTEIN 75"/>
    <property type="match status" value="1"/>
</dbReference>
<dbReference type="InterPro" id="IPR041698">
    <property type="entry name" value="Methyltransf_25"/>
</dbReference>
<dbReference type="Gene3D" id="2.130.10.10">
    <property type="entry name" value="YVTN repeat-like/Quinoprotein amine dehydrogenase"/>
    <property type="match status" value="3"/>
</dbReference>
<dbReference type="GO" id="GO:0003723">
    <property type="term" value="F:RNA binding"/>
    <property type="evidence" value="ECO:0007669"/>
    <property type="project" value="InterPro"/>
</dbReference>
<dbReference type="InterPro" id="IPR057644">
    <property type="entry name" value="Beta-prop_WDR75_2nd"/>
</dbReference>
<organism evidence="12 13">
    <name type="scientific">Favolaschia claudopus</name>
    <dbReference type="NCBI Taxonomy" id="2862362"/>
    <lineage>
        <taxon>Eukaryota</taxon>
        <taxon>Fungi</taxon>
        <taxon>Dikarya</taxon>
        <taxon>Basidiomycota</taxon>
        <taxon>Agaricomycotina</taxon>
        <taxon>Agaricomycetes</taxon>
        <taxon>Agaricomycetidae</taxon>
        <taxon>Agaricales</taxon>
        <taxon>Marasmiineae</taxon>
        <taxon>Mycenaceae</taxon>
        <taxon>Favolaschia</taxon>
    </lineage>
</organism>
<feature type="compositionally biased region" description="Polar residues" evidence="9">
    <location>
        <begin position="1559"/>
        <end position="1572"/>
    </location>
</feature>
<feature type="region of interest" description="Disordered" evidence="9">
    <location>
        <begin position="683"/>
        <end position="716"/>
    </location>
</feature>
<feature type="repeat" description="WD" evidence="8">
    <location>
        <begin position="920"/>
        <end position="944"/>
    </location>
</feature>
<comment type="caution">
    <text evidence="12">The sequence shown here is derived from an EMBL/GenBank/DDBJ whole genome shotgun (WGS) entry which is preliminary data.</text>
</comment>
<evidence type="ECO:0000256" key="7">
    <source>
        <dbReference type="ARBA" id="ARBA00023242"/>
    </source>
</evidence>
<evidence type="ECO:0000256" key="9">
    <source>
        <dbReference type="SAM" id="MobiDB-lite"/>
    </source>
</evidence>
<feature type="repeat" description="WD" evidence="8">
    <location>
        <begin position="967"/>
        <end position="1008"/>
    </location>
</feature>
<keyword evidence="12" id="KW-0489">Methyltransferase</keyword>
<evidence type="ECO:0000313" key="13">
    <source>
        <dbReference type="Proteomes" id="UP001362999"/>
    </source>
</evidence>
<dbReference type="SUPFAM" id="SSF75011">
    <property type="entry name" value="3-carboxy-cis,cis-mucoante lactonizing enzyme"/>
    <property type="match status" value="1"/>
</dbReference>
<feature type="compositionally biased region" description="Low complexity" evidence="9">
    <location>
        <begin position="705"/>
        <end position="716"/>
    </location>
</feature>
<feature type="compositionally biased region" description="Polar residues" evidence="9">
    <location>
        <begin position="490"/>
        <end position="506"/>
    </location>
</feature>
<dbReference type="SUPFAM" id="SSF53335">
    <property type="entry name" value="S-adenosyl-L-methionine-dependent methyltransferases"/>
    <property type="match status" value="1"/>
</dbReference>
<dbReference type="GO" id="GO:2000234">
    <property type="term" value="P:positive regulation of rRNA processing"/>
    <property type="evidence" value="ECO:0007669"/>
    <property type="project" value="TreeGrafter"/>
</dbReference>
<feature type="region of interest" description="Disordered" evidence="9">
    <location>
        <begin position="111"/>
        <end position="135"/>
    </location>
</feature>
<keyword evidence="7" id="KW-0539">Nucleus</keyword>
<keyword evidence="5" id="KW-0677">Repeat</keyword>
<evidence type="ECO:0000256" key="4">
    <source>
        <dbReference type="ARBA" id="ARBA00022574"/>
    </source>
</evidence>
<dbReference type="GO" id="GO:0032040">
    <property type="term" value="C:small-subunit processome"/>
    <property type="evidence" value="ECO:0007669"/>
    <property type="project" value="InterPro"/>
</dbReference>
<dbReference type="PANTHER" id="PTHR44215:SF1">
    <property type="entry name" value="WD REPEAT-CONTAINING PROTEIN 75"/>
    <property type="match status" value="1"/>
</dbReference>
<evidence type="ECO:0000256" key="8">
    <source>
        <dbReference type="PROSITE-ProRule" id="PRU00221"/>
    </source>
</evidence>
<gene>
    <name evidence="12" type="ORF">R3P38DRAFT_3382763</name>
</gene>
<feature type="region of interest" description="Disordered" evidence="9">
    <location>
        <begin position="1547"/>
        <end position="1573"/>
    </location>
</feature>
<keyword evidence="3" id="KW-0698">rRNA processing</keyword>
<accession>A0AAW0EF01</accession>
<feature type="region of interest" description="Disordered" evidence="9">
    <location>
        <begin position="1587"/>
        <end position="1609"/>
    </location>
</feature>
<evidence type="ECO:0000313" key="12">
    <source>
        <dbReference type="EMBL" id="KAK7064099.1"/>
    </source>
</evidence>
<dbReference type="Pfam" id="PF23769">
    <property type="entry name" value="Beta-prop_WDR75_2nd"/>
    <property type="match status" value="1"/>
</dbReference>
<proteinExistence type="predicted"/>
<dbReference type="InterPro" id="IPR053826">
    <property type="entry name" value="WDR75"/>
</dbReference>
<dbReference type="SUPFAM" id="SSF69304">
    <property type="entry name" value="Tricorn protease N-terminal domain"/>
    <property type="match status" value="1"/>
</dbReference>
<evidence type="ECO:0000256" key="1">
    <source>
        <dbReference type="ARBA" id="ARBA00004604"/>
    </source>
</evidence>
<keyword evidence="13" id="KW-1185">Reference proteome</keyword>
<evidence type="ECO:0000259" key="11">
    <source>
        <dbReference type="Pfam" id="PF23769"/>
    </source>
</evidence>
<evidence type="ECO:0000259" key="10">
    <source>
        <dbReference type="Pfam" id="PF13649"/>
    </source>
</evidence>
<dbReference type="GO" id="GO:0006364">
    <property type="term" value="P:rRNA processing"/>
    <property type="evidence" value="ECO:0007669"/>
    <property type="project" value="UniProtKB-KW"/>
</dbReference>
<dbReference type="GO" id="GO:0045943">
    <property type="term" value="P:positive regulation of transcription by RNA polymerase I"/>
    <property type="evidence" value="ECO:0007669"/>
    <property type="project" value="InterPro"/>
</dbReference>
<comment type="subcellular location">
    <subcellularLocation>
        <location evidence="1">Nucleus</location>
        <location evidence="1">Nucleolus</location>
    </subcellularLocation>
</comment>
<evidence type="ECO:0000256" key="5">
    <source>
        <dbReference type="ARBA" id="ARBA00022737"/>
    </source>
</evidence>
<dbReference type="Gene3D" id="3.40.50.150">
    <property type="entry name" value="Vaccinia Virus protein VP39"/>
    <property type="match status" value="1"/>
</dbReference>
<evidence type="ECO:0000256" key="2">
    <source>
        <dbReference type="ARBA" id="ARBA00022517"/>
    </source>
</evidence>
<dbReference type="Proteomes" id="UP001362999">
    <property type="component" value="Unassembled WGS sequence"/>
</dbReference>
<feature type="domain" description="Methyltransferase" evidence="10">
    <location>
        <begin position="212"/>
        <end position="311"/>
    </location>
</feature>
<dbReference type="InterPro" id="IPR029063">
    <property type="entry name" value="SAM-dependent_MTases_sf"/>
</dbReference>
<evidence type="ECO:0000256" key="6">
    <source>
        <dbReference type="ARBA" id="ARBA00023163"/>
    </source>
</evidence>
<dbReference type="InterPro" id="IPR001680">
    <property type="entry name" value="WD40_rpt"/>
</dbReference>
<sequence length="1609" mass="176781">MRRSSRSFVGTIQAFEAEIGMGRVRGSAVASARVVSRKSEGRASKVDCSFLEAWTASETGGPRRLFFFTGFLGSGGRSPPAFFWVVEVGFRRGIQLKEVVVELKECSHSISFSPPMSSPTSTQLSPRSTNNSPVALKRPARKGQFEYKYGLRHHTHGEKAPYPLAYSKHVCELESLDMRLVSHLNGGSVSFVDFSDENWRGDGGVSTPEHSLDLGCGTGAWVIDAAKQWPTCDFVGFDLVDIQISLKTLPSEYASVAERITWVHGNFLTNKLPFDDDEFDHVHVHAIAQGVPENKWGVLFEEISRVLRPGGVVEIIEDDIIFPLLPKWFTAPFRARPRRSTSVHYPDGTHRGLYPFSDTQSDTTPHDHALLESLYRSVFASRFINLSPTAILPNYFTTYFRHVTLGPVISFFMPPIPPLQPLPPQIITSYVVDPNSDTLDSRTSTVFASPPHEPRPTSLSFSSAISASTGSTAASSHVSSIFTGSRRKSSSVSTYDSPASTSSATNGIYDPPKTPAPFKTFVLDVGVDGEEPTLSPSRIPLRNQLSLLNERSLAMHLYRSYQIVLACQEEMWEELKDRIRNRKEELKPFGWDDDEELEELQSRKKFELLIDRYRTDMQTRTALWCSLTGIGWLFPPREPLSKAELIEEERVRTAMIEARASADSEDEPPSPCRSIRVLTVPMSKKAKGKAKEPPATAPKRRVQVSGSEPSSGPSWGWTSLTDSVASNVPPIFTKDGSYFFSLVGCSVRIYAVSTGKIVSTLSAPRPTGHDASSDILTCAVLNPHNAFQLITGSLNGVLAVWDFLEATLLQLVDITQPIHHICVHENFKDSVFLTASRAGKKVDDNAIVLRVSLKPAESASQSTIQKSSEITPIGKIRYPTGLAFSPGGRWLVATAGHKAYVASAASLSSGFTKYVSPERLTCLAFHPTEDYFATGDDKGNIRLWYCLHDQSSVKPVGVEKKTQTTALHWHAHAVSSIAFTSNGAYLLSGGEESVLVVWQLHTGKREFLPRIGSPIKTITVCKLNSGEEEYLLGLADATYTFVASASLKVSRSYSRIKLDPSTGPSTSKTSPIPLSVHGPTSTLILPSSHRASLQIYSPSSLTLVSELEVSPSNRVSRRDDKPIEFCRVERTTISPSGDWMATVDAREGDESAHGESYLKIWKWDRKTGFWILNTRVDRPHGLERVVHAAFSPSSDGRSVLLATLGGDRAVKTFRIHVAKNKSGLSEEFWVARSTLPFHNETPSHLSWSADGSLLAISLRNRVVLLNPSTNLLRHSVSLPEFGPIHGAYLIGKTGRYLAAVSATDLMLWDLIEQRVRWHHKSSSFIHKLVSHPRDDTFVIVSTVAETSNESKILLFQANSSQPAQTLSMPFGFRNVVWYPFISSPFSLVGITHDWKVVVFGESVTTVPEEGSVSRELTSHSLPQHRTLFQDIFGKSAFDGPAVANSPPSVASSSRPWTGREGAGLFEHPAYLMPPLENLFEPLMSSVLKLRVTEPSVSRPISPNIEDVSMEGDEPIFAAGADGRRVVDAIEMEAMVELFRTHTLKAKTPTAGEATRKRNGLTNGRVNGASPPSKQIAAMATPSAKLAGNFPVPAAPTPLVNGKKRKKSLD</sequence>
<name>A0AAW0EF01_9AGAR</name>
<dbReference type="Pfam" id="PF23869">
    <property type="entry name" value="Beta-prop_WDR75_1st"/>
    <property type="match status" value="1"/>
</dbReference>
<keyword evidence="6" id="KW-0804">Transcription</keyword>
<dbReference type="PROSITE" id="PS50294">
    <property type="entry name" value="WD_REPEATS_REGION"/>
    <property type="match status" value="1"/>
</dbReference>
<dbReference type="GO" id="GO:0032259">
    <property type="term" value="P:methylation"/>
    <property type="evidence" value="ECO:0007669"/>
    <property type="project" value="UniProtKB-KW"/>
</dbReference>
<dbReference type="SUPFAM" id="SSF50978">
    <property type="entry name" value="WD40 repeat-like"/>
    <property type="match status" value="1"/>
</dbReference>
<keyword evidence="12" id="KW-0808">Transferase</keyword>
<feature type="region of interest" description="Disordered" evidence="9">
    <location>
        <begin position="488"/>
        <end position="511"/>
    </location>
</feature>
<keyword evidence="4 8" id="KW-0853">WD repeat</keyword>
<dbReference type="SMART" id="SM00320">
    <property type="entry name" value="WD40"/>
    <property type="match status" value="5"/>
</dbReference>
<feature type="compositionally biased region" description="Low complexity" evidence="9">
    <location>
        <begin position="111"/>
        <end position="126"/>
    </location>
</feature>